<comment type="catalytic activity">
    <reaction evidence="6 7">
        <text>carbamoyl phosphate + L-aspartate = N-carbamoyl-L-aspartate + phosphate + H(+)</text>
        <dbReference type="Rhea" id="RHEA:20013"/>
        <dbReference type="ChEBI" id="CHEBI:15378"/>
        <dbReference type="ChEBI" id="CHEBI:29991"/>
        <dbReference type="ChEBI" id="CHEBI:32814"/>
        <dbReference type="ChEBI" id="CHEBI:43474"/>
        <dbReference type="ChEBI" id="CHEBI:58228"/>
        <dbReference type="EC" id="2.1.3.2"/>
    </reaction>
</comment>
<gene>
    <name evidence="7" type="primary">pyrB</name>
    <name evidence="10" type="ORF">Sv326_1050</name>
</gene>
<feature type="binding site" evidence="7">
    <location>
        <position position="57"/>
    </location>
    <ligand>
        <name>carbamoyl phosphate</name>
        <dbReference type="ChEBI" id="CHEBI:58228"/>
    </ligand>
</feature>
<evidence type="ECO:0000256" key="7">
    <source>
        <dbReference type="HAMAP-Rule" id="MF_00001"/>
    </source>
</evidence>
<dbReference type="Gene3D" id="3.40.50.1370">
    <property type="entry name" value="Aspartate/ornithine carbamoyltransferase"/>
    <property type="match status" value="2"/>
</dbReference>
<evidence type="ECO:0000259" key="9">
    <source>
        <dbReference type="Pfam" id="PF02729"/>
    </source>
</evidence>
<name>A0A7D5XCR7_FERL1</name>
<feature type="binding site" evidence="7">
    <location>
        <position position="227"/>
    </location>
    <ligand>
        <name>L-aspartate</name>
        <dbReference type="ChEBI" id="CHEBI:29991"/>
    </ligand>
</feature>
<dbReference type="Pfam" id="PF02729">
    <property type="entry name" value="OTCace_N"/>
    <property type="match status" value="1"/>
</dbReference>
<dbReference type="InterPro" id="IPR006130">
    <property type="entry name" value="Asp/Orn_carbamoylTrfase"/>
</dbReference>
<dbReference type="EC" id="2.1.3.2" evidence="7"/>
<dbReference type="AlphaFoldDB" id="A0A7D5XCR7"/>
<dbReference type="FunFam" id="3.40.50.1370:FF:000002">
    <property type="entry name" value="Aspartate carbamoyltransferase 2"/>
    <property type="match status" value="1"/>
</dbReference>
<evidence type="ECO:0000256" key="6">
    <source>
        <dbReference type="ARBA" id="ARBA00048859"/>
    </source>
</evidence>
<dbReference type="GO" id="GO:0006520">
    <property type="term" value="P:amino acid metabolic process"/>
    <property type="evidence" value="ECO:0007669"/>
    <property type="project" value="InterPro"/>
</dbReference>
<dbReference type="InterPro" id="IPR006131">
    <property type="entry name" value="Asp_carbamoyltransf_Asp/Orn-bd"/>
</dbReference>
<keyword evidence="4 7" id="KW-0665">Pyrimidine biosynthesis</keyword>
<dbReference type="GO" id="GO:0004070">
    <property type="term" value="F:aspartate carbamoyltransferase activity"/>
    <property type="evidence" value="ECO:0007669"/>
    <property type="project" value="UniProtKB-UniRule"/>
</dbReference>
<feature type="binding site" evidence="7">
    <location>
        <position position="56"/>
    </location>
    <ligand>
        <name>carbamoyl phosphate</name>
        <dbReference type="ChEBI" id="CHEBI:58228"/>
    </ligand>
</feature>
<dbReference type="Proteomes" id="UP000510821">
    <property type="component" value="Chromosome"/>
</dbReference>
<dbReference type="NCBIfam" id="TIGR00670">
    <property type="entry name" value="asp_carb_tr"/>
    <property type="match status" value="1"/>
</dbReference>
<dbReference type="GO" id="GO:0044205">
    <property type="term" value="P:'de novo' UMP biosynthetic process"/>
    <property type="evidence" value="ECO:0007669"/>
    <property type="project" value="UniProtKB-UniRule"/>
</dbReference>
<evidence type="ECO:0000256" key="1">
    <source>
        <dbReference type="ARBA" id="ARBA00004852"/>
    </source>
</evidence>
<feature type="binding site" evidence="7">
    <location>
        <position position="137"/>
    </location>
    <ligand>
        <name>carbamoyl phosphate</name>
        <dbReference type="ChEBI" id="CHEBI:58228"/>
    </ligand>
</feature>
<protein>
    <recommendedName>
        <fullName evidence="7">Aspartate carbamoyltransferase</fullName>
        <ecNumber evidence="7">2.1.3.2</ecNumber>
    </recommendedName>
    <alternativeName>
        <fullName evidence="7">Aspartate transcarbamylase</fullName>
        <shortName evidence="7">ATCase</shortName>
    </alternativeName>
</protein>
<evidence type="ECO:0000256" key="2">
    <source>
        <dbReference type="ARBA" id="ARBA00008896"/>
    </source>
</evidence>
<dbReference type="GO" id="GO:0016597">
    <property type="term" value="F:amino acid binding"/>
    <property type="evidence" value="ECO:0007669"/>
    <property type="project" value="InterPro"/>
</dbReference>
<dbReference type="PRINTS" id="PR00101">
    <property type="entry name" value="ATCASE"/>
</dbReference>
<comment type="pathway">
    <text evidence="1 7">Pyrimidine metabolism; UMP biosynthesis via de novo pathway; (S)-dihydroorotate from bicarbonate: step 2/3.</text>
</comment>
<dbReference type="PANTHER" id="PTHR45753:SF6">
    <property type="entry name" value="ASPARTATE CARBAMOYLTRANSFERASE"/>
    <property type="match status" value="1"/>
</dbReference>
<evidence type="ECO:0000256" key="5">
    <source>
        <dbReference type="ARBA" id="ARBA00043884"/>
    </source>
</evidence>
<feature type="binding site" evidence="7">
    <location>
        <position position="134"/>
    </location>
    <ligand>
        <name>carbamoyl phosphate</name>
        <dbReference type="ChEBI" id="CHEBI:58228"/>
    </ligand>
</feature>
<feature type="domain" description="Aspartate/ornithine carbamoyltransferase Asp/Orn-binding" evidence="8">
    <location>
        <begin position="153"/>
        <end position="301"/>
    </location>
</feature>
<dbReference type="SUPFAM" id="SSF53671">
    <property type="entry name" value="Aspartate/ornithine carbamoyltransferase"/>
    <property type="match status" value="1"/>
</dbReference>
<evidence type="ECO:0000259" key="8">
    <source>
        <dbReference type="Pfam" id="PF00185"/>
    </source>
</evidence>
<dbReference type="PROSITE" id="PS00097">
    <property type="entry name" value="CARBAMOYLTRANSFERASE"/>
    <property type="match status" value="1"/>
</dbReference>
<feature type="binding site" evidence="7">
    <location>
        <position position="167"/>
    </location>
    <ligand>
        <name>L-aspartate</name>
        <dbReference type="ChEBI" id="CHEBI:29991"/>
    </ligand>
</feature>
<dbReference type="Pfam" id="PF00185">
    <property type="entry name" value="OTCace"/>
    <property type="match status" value="1"/>
</dbReference>
<dbReference type="PANTHER" id="PTHR45753">
    <property type="entry name" value="ORNITHINE CARBAMOYLTRANSFERASE, MITOCHONDRIAL"/>
    <property type="match status" value="1"/>
</dbReference>
<dbReference type="PRINTS" id="PR00100">
    <property type="entry name" value="AOTCASE"/>
</dbReference>
<dbReference type="InterPro" id="IPR006132">
    <property type="entry name" value="Asp/Orn_carbamoyltranf_P-bd"/>
</dbReference>
<dbReference type="InterPro" id="IPR036901">
    <property type="entry name" value="Asp/Orn_carbamoylTrfase_sf"/>
</dbReference>
<comment type="function">
    <text evidence="5 7">Catalyzes the condensation of carbamoyl phosphate and aspartate to form carbamoyl aspartate and inorganic phosphate, the committed step in the de novo pyrimidine nucleotide biosynthesis pathway.</text>
</comment>
<feature type="binding site" evidence="7">
    <location>
        <position position="85"/>
    </location>
    <ligand>
        <name>L-aspartate</name>
        <dbReference type="ChEBI" id="CHEBI:29991"/>
    </ligand>
</feature>
<accession>A0A7D5XCR7</accession>
<evidence type="ECO:0000313" key="10">
    <source>
        <dbReference type="EMBL" id="QLJ53225.1"/>
    </source>
</evidence>
<dbReference type="GO" id="GO:0006207">
    <property type="term" value="P:'de novo' pyrimidine nucleobase biosynthetic process"/>
    <property type="evidence" value="ECO:0007669"/>
    <property type="project" value="InterPro"/>
</dbReference>
<sequence length="304" mass="34083">MEFVKDLISIRDLEKKHIDLILKKSSEMEQALKEKKKLSSLGGKVVATLFFEPSTRTRLSFQSAAMRLGAKVLSFENVGVSSIVKGETFSDTIRMVDGYSDLIVVRHANEGSARYAAQLADHPVINGGDGGNQHPTQTLLDMYTIKRAKKKIEGLNVTLLGDLKHARTMRSLMHGLGMYGANVTLIAPKGLEMSREVINEVKDRFGAKVEEKSKMDFSGADVLYLCRIQKERFSDQYEAEKVQKEFRITADAIKGVKDDLIIMHPLPKVDEVAPEVDQSKYAYYYEQARMGIPVRMAIMDSMVV</sequence>
<feature type="binding site" evidence="7">
    <location>
        <position position="266"/>
    </location>
    <ligand>
        <name>carbamoyl phosphate</name>
        <dbReference type="ChEBI" id="CHEBI:58228"/>
    </ligand>
</feature>
<feature type="domain" description="Aspartate/ornithine carbamoyltransferase carbamoyl-P binding" evidence="9">
    <location>
        <begin position="5"/>
        <end position="146"/>
    </location>
</feature>
<comment type="similarity">
    <text evidence="2 7">Belongs to the aspartate/ornithine carbamoyltransferase superfamily. ATCase family.</text>
</comment>
<reference evidence="11" key="1">
    <citation type="submission" date="2020-07" db="EMBL/GenBank/DDBJ databases">
        <title>Metabolic diversity and evolutionary history of the archaeal phylum ###Micrarchaeota### uncovered from a freshwater lake metagenome.</title>
        <authorList>
            <person name="Kadnikov V.V."/>
            <person name="Savvichev A.S."/>
            <person name="Mardanov A.V."/>
            <person name="Beletsky A.V."/>
            <person name="Chupakov A.V."/>
            <person name="Kokryatskaya N.M."/>
            <person name="Pimenov N.V."/>
            <person name="Ravin N.V."/>
        </authorList>
    </citation>
    <scope>NUCLEOTIDE SEQUENCE [LARGE SCALE GENOMIC DNA]</scope>
</reference>
<dbReference type="InterPro" id="IPR002082">
    <property type="entry name" value="Asp_carbamoyltransf"/>
</dbReference>
<dbReference type="HAMAP" id="MF_00001">
    <property type="entry name" value="Asp_carb_tr"/>
    <property type="match status" value="1"/>
</dbReference>
<comment type="subunit">
    <text evidence="7">Heterooligomer of catalytic and regulatory chains.</text>
</comment>
<organism evidence="10 11">
    <name type="scientific">Fermentimicrarchaeum limneticum</name>
    <dbReference type="NCBI Taxonomy" id="2795018"/>
    <lineage>
        <taxon>Archaea</taxon>
        <taxon>Candidatus Micrarchaeota</taxon>
        <taxon>Candidatus Fermentimicrarchaeales</taxon>
        <taxon>Candidatus Fermentimicrarchaeaceae</taxon>
        <taxon>Candidatus Fermentimicrarchaeum</taxon>
    </lineage>
</organism>
<evidence type="ECO:0000313" key="11">
    <source>
        <dbReference type="Proteomes" id="UP000510821"/>
    </source>
</evidence>
<feature type="binding site" evidence="7">
    <location>
        <position position="267"/>
    </location>
    <ligand>
        <name>carbamoyl phosphate</name>
        <dbReference type="ChEBI" id="CHEBI:58228"/>
    </ligand>
</feature>
<dbReference type="EMBL" id="CP058998">
    <property type="protein sequence ID" value="QLJ53225.1"/>
    <property type="molecule type" value="Genomic_DNA"/>
</dbReference>
<keyword evidence="3 7" id="KW-0808">Transferase</keyword>
<dbReference type="KEGG" id="flt:Sv326_1050"/>
<evidence type="ECO:0000256" key="4">
    <source>
        <dbReference type="ARBA" id="ARBA00022975"/>
    </source>
</evidence>
<evidence type="ECO:0000256" key="3">
    <source>
        <dbReference type="ARBA" id="ARBA00022679"/>
    </source>
</evidence>
<proteinExistence type="inferred from homology"/>
<dbReference type="UniPathway" id="UPA00070">
    <property type="reaction ID" value="UER00116"/>
</dbReference>
<dbReference type="NCBIfam" id="NF002032">
    <property type="entry name" value="PRK00856.1"/>
    <property type="match status" value="1"/>
</dbReference>
<feature type="binding site" evidence="7">
    <location>
        <position position="106"/>
    </location>
    <ligand>
        <name>carbamoyl phosphate</name>
        <dbReference type="ChEBI" id="CHEBI:58228"/>
    </ligand>
</feature>